<dbReference type="PANTHER" id="PTHR32347">
    <property type="entry name" value="EFFLUX SYSTEM COMPONENT YKNX-RELATED"/>
    <property type="match status" value="1"/>
</dbReference>
<comment type="subcellular location">
    <subcellularLocation>
        <location evidence="1">Cell envelope</location>
    </subcellularLocation>
</comment>
<evidence type="ECO:0000256" key="1">
    <source>
        <dbReference type="ARBA" id="ARBA00004196"/>
    </source>
</evidence>
<dbReference type="Gene3D" id="2.40.420.20">
    <property type="match status" value="1"/>
</dbReference>
<accession>X1GHN2</accession>
<dbReference type="InterPro" id="IPR058636">
    <property type="entry name" value="Beta-barrel_YknX"/>
</dbReference>
<feature type="coiled-coil region" evidence="3">
    <location>
        <begin position="87"/>
        <end position="121"/>
    </location>
</feature>
<protein>
    <recommendedName>
        <fullName evidence="4">YknX-like beta-barrel domain-containing protein</fullName>
    </recommendedName>
</protein>
<proteinExistence type="predicted"/>
<organism evidence="5">
    <name type="scientific">marine sediment metagenome</name>
    <dbReference type="NCBI Taxonomy" id="412755"/>
    <lineage>
        <taxon>unclassified sequences</taxon>
        <taxon>metagenomes</taxon>
        <taxon>ecological metagenomes</taxon>
    </lineage>
</organism>
<dbReference type="AlphaFoldDB" id="X1GHN2"/>
<dbReference type="EMBL" id="BARU01008708">
    <property type="protein sequence ID" value="GAH44345.1"/>
    <property type="molecule type" value="Genomic_DNA"/>
</dbReference>
<keyword evidence="2 3" id="KW-0175">Coiled coil</keyword>
<dbReference type="GO" id="GO:0022857">
    <property type="term" value="F:transmembrane transporter activity"/>
    <property type="evidence" value="ECO:0007669"/>
    <property type="project" value="InterPro"/>
</dbReference>
<evidence type="ECO:0000259" key="4">
    <source>
        <dbReference type="Pfam" id="PF25990"/>
    </source>
</evidence>
<feature type="non-terminal residue" evidence="5">
    <location>
        <position position="1"/>
    </location>
</feature>
<dbReference type="SUPFAM" id="SSF111369">
    <property type="entry name" value="HlyD-like secretion proteins"/>
    <property type="match status" value="1"/>
</dbReference>
<dbReference type="Gene3D" id="2.40.30.170">
    <property type="match status" value="1"/>
</dbReference>
<dbReference type="InterPro" id="IPR006143">
    <property type="entry name" value="RND_pump_MFP"/>
</dbReference>
<comment type="caution">
    <text evidence="5">The sequence shown here is derived from an EMBL/GenBank/DDBJ whole genome shotgun (WGS) entry which is preliminary data.</text>
</comment>
<evidence type="ECO:0000256" key="2">
    <source>
        <dbReference type="ARBA" id="ARBA00023054"/>
    </source>
</evidence>
<dbReference type="GO" id="GO:0030313">
    <property type="term" value="C:cell envelope"/>
    <property type="evidence" value="ECO:0007669"/>
    <property type="project" value="UniProtKB-SubCell"/>
</dbReference>
<evidence type="ECO:0000256" key="3">
    <source>
        <dbReference type="SAM" id="Coils"/>
    </source>
</evidence>
<name>X1GHN2_9ZZZZ</name>
<dbReference type="NCBIfam" id="TIGR01730">
    <property type="entry name" value="RND_mfp"/>
    <property type="match status" value="1"/>
</dbReference>
<dbReference type="Pfam" id="PF25990">
    <property type="entry name" value="Beta-barrel_YknX"/>
    <property type="match status" value="1"/>
</dbReference>
<feature type="domain" description="YknX-like beta-barrel" evidence="4">
    <location>
        <begin position="156"/>
        <end position="218"/>
    </location>
</feature>
<gene>
    <name evidence="5" type="ORF">S03H2_16953</name>
</gene>
<dbReference type="GO" id="GO:0016020">
    <property type="term" value="C:membrane"/>
    <property type="evidence" value="ECO:0007669"/>
    <property type="project" value="InterPro"/>
</dbReference>
<evidence type="ECO:0000313" key="5">
    <source>
        <dbReference type="EMBL" id="GAH44345.1"/>
    </source>
</evidence>
<sequence length="297" mass="33687">KNKEYYIAKQRTNQEIKIAQDAVNQADKASHNTWILKQKKSQLYDQQKPPAGSTGEERITDKYQDSVNKQLDEMTLEQAHYAYWNAVNNLNTLKINSKVEIENLERAVSEAERRLDDLILTSPINGIITYIDIKVGQEIEAQTTTQVKITDLSKFHIEADIDEIDIGKLKEGQKATVVLDAYPDEELIGNIYYISQMGDESTGAVTYEIKFNIEDDKGLEIRTLMSATVDIEIEGRKNVLILPNNAITEKDNKKFVTQVIGEERKEVEIETGYSDEVNTEIVSGLKEGDKVLIQKAE</sequence>
<dbReference type="InterPro" id="IPR050465">
    <property type="entry name" value="UPF0194_transport"/>
</dbReference>
<reference evidence="5" key="1">
    <citation type="journal article" date="2014" name="Front. Microbiol.">
        <title>High frequency of phylogenetically diverse reductive dehalogenase-homologous genes in deep subseafloor sedimentary metagenomes.</title>
        <authorList>
            <person name="Kawai M."/>
            <person name="Futagami T."/>
            <person name="Toyoda A."/>
            <person name="Takaki Y."/>
            <person name="Nishi S."/>
            <person name="Hori S."/>
            <person name="Arai W."/>
            <person name="Tsubouchi T."/>
            <person name="Morono Y."/>
            <person name="Uchiyama I."/>
            <person name="Ito T."/>
            <person name="Fujiyama A."/>
            <person name="Inagaki F."/>
            <person name="Takami H."/>
        </authorList>
    </citation>
    <scope>NUCLEOTIDE SEQUENCE</scope>
    <source>
        <strain evidence="5">Expedition CK06-06</strain>
    </source>
</reference>
<dbReference type="PANTHER" id="PTHR32347:SF14">
    <property type="entry name" value="EFFLUX SYSTEM COMPONENT YKNX-RELATED"/>
    <property type="match status" value="1"/>
</dbReference>